<accession>A0A9D3ZX02</accession>
<proteinExistence type="predicted"/>
<evidence type="ECO:0000313" key="2">
    <source>
        <dbReference type="Proteomes" id="UP000828251"/>
    </source>
</evidence>
<evidence type="ECO:0000313" key="1">
    <source>
        <dbReference type="EMBL" id="KAH1072259.1"/>
    </source>
</evidence>
<reference evidence="1 2" key="1">
    <citation type="journal article" date="2021" name="Plant Biotechnol. J.">
        <title>Multi-omics assisted identification of the key and species-specific regulatory components of drought-tolerant mechanisms in Gossypium stocksii.</title>
        <authorList>
            <person name="Yu D."/>
            <person name="Ke L."/>
            <person name="Zhang D."/>
            <person name="Wu Y."/>
            <person name="Sun Y."/>
            <person name="Mei J."/>
            <person name="Sun J."/>
            <person name="Sun Y."/>
        </authorList>
    </citation>
    <scope>NUCLEOTIDE SEQUENCE [LARGE SCALE GENOMIC DNA]</scope>
    <source>
        <strain evidence="2">cv. E1</strain>
        <tissue evidence="1">Leaf</tissue>
    </source>
</reference>
<sequence length="70" mass="8107">MCIDELIESVQTFKINLDESRKNKIKEEKSLALQVTEAVPADHNIVIEVLQEQITLLTQNFNKAFKYKSK</sequence>
<dbReference type="EMBL" id="JAIQCV010000008">
    <property type="protein sequence ID" value="KAH1072259.1"/>
    <property type="molecule type" value="Genomic_DNA"/>
</dbReference>
<protein>
    <submittedName>
        <fullName evidence="1">Uncharacterized protein</fullName>
    </submittedName>
</protein>
<dbReference type="OrthoDB" id="995043at2759"/>
<dbReference type="AlphaFoldDB" id="A0A9D3ZX02"/>
<gene>
    <name evidence="1" type="ORF">J1N35_024587</name>
</gene>
<organism evidence="1 2">
    <name type="scientific">Gossypium stocksii</name>
    <dbReference type="NCBI Taxonomy" id="47602"/>
    <lineage>
        <taxon>Eukaryota</taxon>
        <taxon>Viridiplantae</taxon>
        <taxon>Streptophyta</taxon>
        <taxon>Embryophyta</taxon>
        <taxon>Tracheophyta</taxon>
        <taxon>Spermatophyta</taxon>
        <taxon>Magnoliopsida</taxon>
        <taxon>eudicotyledons</taxon>
        <taxon>Gunneridae</taxon>
        <taxon>Pentapetalae</taxon>
        <taxon>rosids</taxon>
        <taxon>malvids</taxon>
        <taxon>Malvales</taxon>
        <taxon>Malvaceae</taxon>
        <taxon>Malvoideae</taxon>
        <taxon>Gossypium</taxon>
    </lineage>
</organism>
<comment type="caution">
    <text evidence="1">The sequence shown here is derived from an EMBL/GenBank/DDBJ whole genome shotgun (WGS) entry which is preliminary data.</text>
</comment>
<dbReference type="Proteomes" id="UP000828251">
    <property type="component" value="Unassembled WGS sequence"/>
</dbReference>
<keyword evidence="2" id="KW-1185">Reference proteome</keyword>
<name>A0A9D3ZX02_9ROSI</name>